<sequence length="117" mass="13240">MLDEVGTTELKEGKDYVLSSWWLCSSIWSAKNESTFENYKLPSSVDCSRKLKYGGFLCTEDLQNVSTKENIILHHLLDFFETAFGSVEKTCISSLGGMLHPFLLSFCKVKVENENNS</sequence>
<accession>A0A9Q0GZE3</accession>
<evidence type="ECO:0000313" key="1">
    <source>
        <dbReference type="EMBL" id="KAJ4957036.1"/>
    </source>
</evidence>
<name>A0A9Q0GZE3_9MAGN</name>
<dbReference type="Proteomes" id="UP001141806">
    <property type="component" value="Unassembled WGS sequence"/>
</dbReference>
<protein>
    <submittedName>
        <fullName evidence="1">Uncharacterized protein</fullName>
    </submittedName>
</protein>
<gene>
    <name evidence="1" type="ORF">NE237_013819</name>
</gene>
<evidence type="ECO:0000313" key="2">
    <source>
        <dbReference type="Proteomes" id="UP001141806"/>
    </source>
</evidence>
<dbReference type="EMBL" id="JAMYWD010000011">
    <property type="protein sequence ID" value="KAJ4957036.1"/>
    <property type="molecule type" value="Genomic_DNA"/>
</dbReference>
<comment type="caution">
    <text evidence="1">The sequence shown here is derived from an EMBL/GenBank/DDBJ whole genome shotgun (WGS) entry which is preliminary data.</text>
</comment>
<keyword evidence="2" id="KW-1185">Reference proteome</keyword>
<organism evidence="1 2">
    <name type="scientific">Protea cynaroides</name>
    <dbReference type="NCBI Taxonomy" id="273540"/>
    <lineage>
        <taxon>Eukaryota</taxon>
        <taxon>Viridiplantae</taxon>
        <taxon>Streptophyta</taxon>
        <taxon>Embryophyta</taxon>
        <taxon>Tracheophyta</taxon>
        <taxon>Spermatophyta</taxon>
        <taxon>Magnoliopsida</taxon>
        <taxon>Proteales</taxon>
        <taxon>Proteaceae</taxon>
        <taxon>Protea</taxon>
    </lineage>
</organism>
<proteinExistence type="predicted"/>
<dbReference type="AlphaFoldDB" id="A0A9Q0GZE3"/>
<reference evidence="1" key="1">
    <citation type="journal article" date="2023" name="Plant J.">
        <title>The genome of the king protea, Protea cynaroides.</title>
        <authorList>
            <person name="Chang J."/>
            <person name="Duong T.A."/>
            <person name="Schoeman C."/>
            <person name="Ma X."/>
            <person name="Roodt D."/>
            <person name="Barker N."/>
            <person name="Li Z."/>
            <person name="Van de Peer Y."/>
            <person name="Mizrachi E."/>
        </authorList>
    </citation>
    <scope>NUCLEOTIDE SEQUENCE</scope>
    <source>
        <tissue evidence="1">Young leaves</tissue>
    </source>
</reference>